<dbReference type="PANTHER" id="PTHR43977">
    <property type="entry name" value="STRUCTURAL MAINTENANCE OF CHROMOSOMES PROTEIN 3"/>
    <property type="match status" value="1"/>
</dbReference>
<dbReference type="GO" id="GO:0005694">
    <property type="term" value="C:chromosome"/>
    <property type="evidence" value="ECO:0007669"/>
    <property type="project" value="InterPro"/>
</dbReference>
<gene>
    <name evidence="5" type="ORF">D9Q98_003084</name>
</gene>
<feature type="region of interest" description="Disordered" evidence="3">
    <location>
        <begin position="1352"/>
        <end position="1380"/>
    </location>
</feature>
<feature type="coiled-coil region" evidence="2">
    <location>
        <begin position="1893"/>
        <end position="1944"/>
    </location>
</feature>
<feature type="domain" description="RecF/RecN/SMC N-terminal" evidence="4">
    <location>
        <begin position="4"/>
        <end position="1172"/>
    </location>
</feature>
<feature type="region of interest" description="Disordered" evidence="3">
    <location>
        <begin position="2577"/>
        <end position="2611"/>
    </location>
</feature>
<feature type="coiled-coil region" evidence="2">
    <location>
        <begin position="878"/>
        <end position="905"/>
    </location>
</feature>
<reference evidence="5" key="2">
    <citation type="submission" date="2020-11" db="EMBL/GenBank/DDBJ databases">
        <authorList>
            <person name="Cecchin M."/>
            <person name="Marcolungo L."/>
            <person name="Rossato M."/>
            <person name="Girolomoni L."/>
            <person name="Cosentino E."/>
            <person name="Cuine S."/>
            <person name="Li-Beisson Y."/>
            <person name="Delledonne M."/>
            <person name="Ballottari M."/>
        </authorList>
    </citation>
    <scope>NUCLEOTIDE SEQUENCE</scope>
    <source>
        <strain evidence="5">211/11P</strain>
        <tissue evidence="5">Whole cell</tissue>
    </source>
</reference>
<dbReference type="EMBL" id="SIDB01000003">
    <property type="protein sequence ID" value="KAI3435032.1"/>
    <property type="molecule type" value="Genomic_DNA"/>
</dbReference>
<dbReference type="Pfam" id="PF02463">
    <property type="entry name" value="SMC_N"/>
    <property type="match status" value="2"/>
</dbReference>
<feature type="compositionally biased region" description="Low complexity" evidence="3">
    <location>
        <begin position="1356"/>
        <end position="1370"/>
    </location>
</feature>
<dbReference type="GO" id="GO:0005524">
    <property type="term" value="F:ATP binding"/>
    <property type="evidence" value="ECO:0007669"/>
    <property type="project" value="InterPro"/>
</dbReference>
<feature type="domain" description="RecF/RecN/SMC N-terminal" evidence="4">
    <location>
        <begin position="1436"/>
        <end position="2417"/>
    </location>
</feature>
<dbReference type="SUPFAM" id="SSF52540">
    <property type="entry name" value="P-loop containing nucleoside triphosphate hydrolases"/>
    <property type="match status" value="2"/>
</dbReference>
<organism evidence="5 6">
    <name type="scientific">Chlorella vulgaris</name>
    <name type="common">Green alga</name>
    <dbReference type="NCBI Taxonomy" id="3077"/>
    <lineage>
        <taxon>Eukaryota</taxon>
        <taxon>Viridiplantae</taxon>
        <taxon>Chlorophyta</taxon>
        <taxon>core chlorophytes</taxon>
        <taxon>Trebouxiophyceae</taxon>
        <taxon>Chlorellales</taxon>
        <taxon>Chlorellaceae</taxon>
        <taxon>Chlorella clade</taxon>
        <taxon>Chlorella</taxon>
    </lineage>
</organism>
<dbReference type="OrthoDB" id="552266at2759"/>
<dbReference type="GO" id="GO:0051276">
    <property type="term" value="P:chromosome organization"/>
    <property type="evidence" value="ECO:0007669"/>
    <property type="project" value="InterPro"/>
</dbReference>
<evidence type="ECO:0000256" key="1">
    <source>
        <dbReference type="ARBA" id="ARBA00023054"/>
    </source>
</evidence>
<dbReference type="InterPro" id="IPR036277">
    <property type="entry name" value="SMC_hinge_sf"/>
</dbReference>
<feature type="coiled-coil region" evidence="2">
    <location>
        <begin position="158"/>
        <end position="192"/>
    </location>
</feature>
<accession>A0A9D4TUL9</accession>
<evidence type="ECO:0000259" key="4">
    <source>
        <dbReference type="Pfam" id="PF02463"/>
    </source>
</evidence>
<evidence type="ECO:0000313" key="5">
    <source>
        <dbReference type="EMBL" id="KAI3435032.1"/>
    </source>
</evidence>
<reference evidence="5" key="1">
    <citation type="journal article" date="2019" name="Plant J.">
        <title>Chlorella vulgaris genome assembly and annotation reveals the molecular basis for metabolic acclimation to high light conditions.</title>
        <authorList>
            <person name="Cecchin M."/>
            <person name="Marcolungo L."/>
            <person name="Rossato M."/>
            <person name="Girolomoni L."/>
            <person name="Cosentino E."/>
            <person name="Cuine S."/>
            <person name="Li-Beisson Y."/>
            <person name="Delledonne M."/>
            <person name="Ballottari M."/>
        </authorList>
    </citation>
    <scope>NUCLEOTIDE SEQUENCE</scope>
    <source>
        <strain evidence="5">211/11P</strain>
    </source>
</reference>
<comment type="caution">
    <text evidence="5">The sequence shown here is derived from an EMBL/GenBank/DDBJ whole genome shotgun (WGS) entry which is preliminary data.</text>
</comment>
<evidence type="ECO:0000256" key="2">
    <source>
        <dbReference type="SAM" id="Coils"/>
    </source>
</evidence>
<dbReference type="InterPro" id="IPR003395">
    <property type="entry name" value="RecF/RecN/SMC_N"/>
</dbReference>
<feature type="coiled-coil region" evidence="2">
    <location>
        <begin position="436"/>
        <end position="463"/>
    </location>
</feature>
<dbReference type="CDD" id="cd00267">
    <property type="entry name" value="ABC_ATPase"/>
    <property type="match status" value="2"/>
</dbReference>
<feature type="coiled-coil region" evidence="2">
    <location>
        <begin position="249"/>
        <end position="324"/>
    </location>
</feature>
<dbReference type="Proteomes" id="UP001055712">
    <property type="component" value="Unassembled WGS sequence"/>
</dbReference>
<name>A0A9D4TUL9_CHLVU</name>
<keyword evidence="6" id="KW-1185">Reference proteome</keyword>
<dbReference type="InterPro" id="IPR027417">
    <property type="entry name" value="P-loop_NTPase"/>
</dbReference>
<evidence type="ECO:0000313" key="6">
    <source>
        <dbReference type="Proteomes" id="UP001055712"/>
    </source>
</evidence>
<dbReference type="Gene3D" id="3.40.50.300">
    <property type="entry name" value="P-loop containing nucleotide triphosphate hydrolases"/>
    <property type="match status" value="3"/>
</dbReference>
<sequence length="2931" mass="302221">MAHVASIRLRGFKSVGGEWLEVGLKRGLNAVVGPNGCGKSSLLEALCFAFAVPPRALGAASLSDLANSDCNQVCEVCVRLQSGSKAHTVAAVLTPDGSRAYKVDGRARSGSEVRDFLRGLGLALDSSAAVVRQARVTALADSASPAELATMVAQASGLGRWSEEVAAASEELRRTRKAVVAVQASLAALEEEAAGGAESLKALARLHRLDEETASLAQQVAGKLQAAVGLCQSEAAQGAAARQRAATGVEAARQRESELRGEFEAARQRLDAAREGQQAAINSSTELLALQQAVEVAAEELRLLTEQQQRRRALEEAAAATAADARQQSAVRGRLAAELAACQQAQHAVAADLEQASSAAAIAALLVSQTAEERQLRAALSAAELAVSAAAAAAAATGVELAELQAEQQRGEAAAQQKSSAAQAAAVGGALQAGAQASLQQQLHQQQERLVAAQRQEQAAQLEAGTLAARLRAAVGCSGSGTAASGGTCRPLFQCFGVSDPLGCQQYAEALQVLVGRKLGVVVADSTEAAAALMAAGGGTRIWPLDGLAAPDHTQQQRRAAQHFPDGQVVLPLDLLCFEEAHRPALLRAVGAHVIAASDAVAEQLVTRFGVPSVTPEGRVTSRGSLQGGWRGGSQACRQSPMHLKFALEAAEQRLAAAQQAVAAAETELSSTQQQLLAAQQEQEDCEAAAAEVAAAASEVRTCQVLLGEQQAAATAAIATAARLQTELAAKQQLARGMAAANAKGGSGGGSCAGAQAALRSEQQRLATAAAALAQRLAAGAEACAAAEECAAAADDALALCLLEAPSQSEAVGLLERRRAELAACATALEAWQSQHAEQAGHLTALQDEVHRRSGELAAAQQAAEAAAAASAAQAAAAEQLAGQQQQLEQQLASLMLEVPELQAVLSEGSSAGSDKQHAPCLGASGGGGCDKEMHAAVRHLRQACAELEQRRGRLLAERRRCSAANLPLSEQQRHREQAQRLTACRSQLETLQQAAARLQEGIHASNVQVLAVNETVFCRIAATFQSLTAAALPSLRLRLCKVGKEVHEGVRLQFAHHSKEAAGGGGHTSGDGGSGDCVWRTGLDALSGGQRSLVSLALIVAAAPAGATSSLLLMDEVDGQLDESNQALVARLFQALVGDDTAAGTAPPACRQVLCVSHNAAFQQLCQHVVHLTHGPGGTPGGLVAMKGGDGNSAGGTATRGKKRRGICKSTTEADSEHAQAGNAMLARVQTSLTLAVHPIPQQRCLLVCGRRSLLAVPPAAAPDSNGAEELADKLEGELNSAEERHEMDRWTFKETVDWGAHIGMMSLELRRCTDILDGLKVSTGALESSTPAVQERDELVALVVSSDKSQPVGASSAAPAAAANAAAEPVPPPEHAAHEIPLPAGDVQQIITAVHPLQPSNRTAALALSPSSCPQRLHKVCEVCVRLQRGSKTHTVAAVPTPDGSRAYKVRGRARSGSEVRDFLRGLGLALDSGAAVVRLAQVTALADSVSPAELAAVVAQASGLGGWESRSGLVCSQQELRRTRRAVVDVQASLAALEEEADGGPESLEALDRLHRLDEEAASLAQQVAGTLQATVGLCQSEAAQGAAARQRAATGVEAVSLRESQLRGGFEAARQRLDAALEGQRAAISSSTEQLALQQAVKVTAEEAQHAVAADLEQASSAAAVAALLVSYLAEERQPGGQASLRQQLRLATAQLQEQAAQLEAGTLAARLRAAVGCSGSGTAASGGTCRPLFQCFGVSDPLGCQQYAEALQVLVGRKLGVVVADSTEAAAALMAAGGGTRIWPLDGLAAPDHTQQQRRAAQHFPDGQVVLPLDLLCFEEAHRPALLRAVGAHVIAASDAVAEQLVTRFGVPSVTPEGRVTSRGSLQGGWRGGSQACRQSPMHLKFALEAAEQRLAAAQQAVAAAETELSSTQQQLLAAQQEQEDCEAAAAEVAAAASEVRTCQVLLGEQQAAATAAIATAARLQTELAAKQQLARGMAAANAKGGSGGGSCAGAQAALRSEQQRLATAAAALAQRLAAGAEACAAAEECAAAADDALALCLLEAPSQSEAVGLLERRRAELAACATALEAWQSQHAEQAGHLTALQDEVHRRSGELAAAQQAAEAAAAASAAQAAAAEQLAGQQQQLEQQLASLMLEVPELQAVLSEGSSAGSDKQHAPCLGASGGGGCDKEMHAAVRHLRQACAELEQRRGRLLAERRRCSAANLPLSEQQRHREQAQRLTACRSQLETLQQAAARLQEGIHASNVQVLAVNETVFCRIAATFQSLTAAALPSLRLRLCKVGKEVHEGVRLQFAHHSKEAAGGGGHTSGDGGSGDCVWRTGLDALSGGQRSLVSLALIVAAAPAGATSSLLLMDEVDGQLDESNQALVARLFQALVGDDTAAGTAPPACRQVLCVSHNAAFQQLCQHVVHLTHGPGGTPGGLVAMKGGDGNSAGGTATRGKKRRGICKSTTEADSEHAQAGNAMLARVQTSLTLAVHPIPQQRCLLVCGRRSLLAVPPAAAPDSNGAEELADKLEGELNSAEERHEMDRWTFKETVDWGAHIGMMSLELRRCTDILDGLKVSTGALESSTPAVQSQPVGASSAAPAAAANAAAEPVPPPEHAAHEIPLPAGDVQQIITAVHPLQPSNRTAALALSPSRCGRLGVTAPADADALQPAADQVCEVCVRLQRGSKTHTVAAVPTPDGSRAYKVRGRARSGSEVRDFLRGLGLALDSGAAVVRLAQVTALADSVSPAELAAVVAQASGLGGWESRSGLVCSQQELRRTRRAVVDVQASLAALEEEADGGPESLEALDRLHRLDEEAASLAQQVAGTLQATVGLCQSEAAQGAAARQRAATGVEAVSLRESQLRGGFEAARQRLDAALEGQRAAISSSTEQLALQQAVKVTAEEVRLLTEQQQRRRALEELAAVTAAEAAECRSRPTGC</sequence>
<keyword evidence="1 2" id="KW-0175">Coiled coil</keyword>
<proteinExistence type="predicted"/>
<feature type="coiled-coil region" evidence="2">
    <location>
        <begin position="648"/>
        <end position="699"/>
    </location>
</feature>
<evidence type="ECO:0000256" key="3">
    <source>
        <dbReference type="SAM" id="MobiDB-lite"/>
    </source>
</evidence>
<dbReference type="SUPFAM" id="SSF75553">
    <property type="entry name" value="Smc hinge domain"/>
    <property type="match status" value="2"/>
</dbReference>
<feature type="coiled-coil region" evidence="2">
    <location>
        <begin position="2123"/>
        <end position="2150"/>
    </location>
</feature>
<feature type="compositionally biased region" description="Low complexity" evidence="3">
    <location>
        <begin position="2579"/>
        <end position="2601"/>
    </location>
</feature>
<protein>
    <recommendedName>
        <fullName evidence="4">RecF/RecN/SMC N-terminal domain-containing protein</fullName>
    </recommendedName>
</protein>